<reference evidence="5 6" key="1">
    <citation type="submission" date="2019-09" db="EMBL/GenBank/DDBJ databases">
        <title>Phylogenetic characterization of a novel taxon of the genus Bifidobacterium: Bifidobacterium choloepi sp. nov.</title>
        <authorList>
            <person name="Modesto M."/>
            <person name="Satti M."/>
        </authorList>
    </citation>
    <scope>NUCLEOTIDE SEQUENCE [LARGE SCALE GENOMIC DNA]</scope>
    <source>
        <strain evidence="5 6">BRDM6</strain>
    </source>
</reference>
<feature type="compositionally biased region" description="Basic and acidic residues" evidence="3">
    <location>
        <begin position="40"/>
        <end position="66"/>
    </location>
</feature>
<evidence type="ECO:0000256" key="3">
    <source>
        <dbReference type="SAM" id="MobiDB-lite"/>
    </source>
</evidence>
<feature type="region of interest" description="Disordered" evidence="3">
    <location>
        <begin position="1"/>
        <end position="150"/>
    </location>
</feature>
<dbReference type="InterPro" id="IPR010273">
    <property type="entry name" value="DUF881"/>
</dbReference>
<dbReference type="PANTHER" id="PTHR37313">
    <property type="entry name" value="UPF0749 PROTEIN RV1825"/>
    <property type="match status" value="1"/>
</dbReference>
<evidence type="ECO:0000256" key="2">
    <source>
        <dbReference type="SAM" id="Coils"/>
    </source>
</evidence>
<dbReference type="PANTHER" id="PTHR37313:SF2">
    <property type="entry name" value="UPF0749 PROTEIN YLXX"/>
    <property type="match status" value="1"/>
</dbReference>
<dbReference type="Proteomes" id="UP000469292">
    <property type="component" value="Unassembled WGS sequence"/>
</dbReference>
<proteinExistence type="inferred from homology"/>
<keyword evidence="2" id="KW-0175">Coiled coil</keyword>
<sequence length="389" mass="41900">MADFLNDDFRDPRGAGQTGDDSPDNAGYSYNPNDPLRPPRPRDLHLDHPFHHGEHEKPAEQRDANHAAKGGHGPFVHHVAETHAGGSGDDTAPTSENLPVIPVVNAEQRARDRKNDKTATGAFPVVHKNRRQSGKRRGKSRQWGRAKANGAKPALLSVRGRSLKAKLMSSILVAVLCALLAYGYVIQLNSSDLSYETMSETELTRLLSETSSQVTALEERKNELSSQLTKLQEAADQEAEAEKIAQENEEASGIISGRLPAQGEGIIVHISQGTTKDIDAATMFNLIEELRNAGAEVIALNTVRIVTSSYVTEDADGGLECDGVTLSAPYTVKAIGDKDNLENAVNMAGGVGSQLSVKFGATVTIEVPSTVKITEVQEATDYKYAKIVE</sequence>
<dbReference type="EMBL" id="VYSG01000001">
    <property type="protein sequence ID" value="NEG69089.1"/>
    <property type="molecule type" value="Genomic_DNA"/>
</dbReference>
<evidence type="ECO:0000313" key="5">
    <source>
        <dbReference type="EMBL" id="NEG69089.1"/>
    </source>
</evidence>
<dbReference type="AlphaFoldDB" id="A0A6I5N0B3"/>
<dbReference type="GO" id="GO:0005886">
    <property type="term" value="C:plasma membrane"/>
    <property type="evidence" value="ECO:0007669"/>
    <property type="project" value="TreeGrafter"/>
</dbReference>
<keyword evidence="6" id="KW-1185">Reference proteome</keyword>
<protein>
    <submittedName>
        <fullName evidence="5">DUF881 domain-containing protein</fullName>
    </submittedName>
</protein>
<gene>
    <name evidence="5" type="ORF">F6S87_00270</name>
</gene>
<keyword evidence="4" id="KW-1133">Transmembrane helix</keyword>
<comment type="similarity">
    <text evidence="1">Belongs to the UPF0749 family.</text>
</comment>
<dbReference type="Pfam" id="PF05949">
    <property type="entry name" value="DUF881"/>
    <property type="match status" value="1"/>
</dbReference>
<feature type="compositionally biased region" description="Basic residues" evidence="3">
    <location>
        <begin position="127"/>
        <end position="144"/>
    </location>
</feature>
<comment type="caution">
    <text evidence="5">The sequence shown here is derived from an EMBL/GenBank/DDBJ whole genome shotgun (WGS) entry which is preliminary data.</text>
</comment>
<feature type="compositionally biased region" description="Basic and acidic residues" evidence="3">
    <location>
        <begin position="108"/>
        <end position="117"/>
    </location>
</feature>
<feature type="coiled-coil region" evidence="2">
    <location>
        <begin position="207"/>
        <end position="254"/>
    </location>
</feature>
<evidence type="ECO:0000256" key="4">
    <source>
        <dbReference type="SAM" id="Phobius"/>
    </source>
</evidence>
<organism evidence="5 6">
    <name type="scientific">Bifidobacterium choloepi</name>
    <dbReference type="NCBI Taxonomy" id="2614131"/>
    <lineage>
        <taxon>Bacteria</taxon>
        <taxon>Bacillati</taxon>
        <taxon>Actinomycetota</taxon>
        <taxon>Actinomycetes</taxon>
        <taxon>Bifidobacteriales</taxon>
        <taxon>Bifidobacteriaceae</taxon>
        <taxon>Bifidobacterium</taxon>
    </lineage>
</organism>
<keyword evidence="4" id="KW-0812">Transmembrane</keyword>
<evidence type="ECO:0000313" key="6">
    <source>
        <dbReference type="Proteomes" id="UP000469292"/>
    </source>
</evidence>
<keyword evidence="4" id="KW-0472">Membrane</keyword>
<name>A0A6I5N0B3_9BIFI</name>
<dbReference type="Gene3D" id="3.30.70.1880">
    <property type="entry name" value="Protein of unknown function DUF881"/>
    <property type="match status" value="1"/>
</dbReference>
<evidence type="ECO:0000256" key="1">
    <source>
        <dbReference type="ARBA" id="ARBA00009108"/>
    </source>
</evidence>
<accession>A0A6I5N0B3</accession>
<feature type="transmembrane region" description="Helical" evidence="4">
    <location>
        <begin position="167"/>
        <end position="185"/>
    </location>
</feature>